<comment type="caution">
    <text evidence="1">The sequence shown here is derived from an EMBL/GenBank/DDBJ whole genome shotgun (WGS) entry which is preliminary data.</text>
</comment>
<evidence type="ECO:0008006" key="3">
    <source>
        <dbReference type="Google" id="ProtNLM"/>
    </source>
</evidence>
<dbReference type="Proteomes" id="UP001381693">
    <property type="component" value="Unassembled WGS sequence"/>
</dbReference>
<dbReference type="InterPro" id="IPR013783">
    <property type="entry name" value="Ig-like_fold"/>
</dbReference>
<dbReference type="PANTHER" id="PTHR21261:SF15">
    <property type="entry name" value="BEATEN PATH IIIA, ISOFORM D-RELATED"/>
    <property type="match status" value="1"/>
</dbReference>
<name>A0AAN8WV20_HALRR</name>
<evidence type="ECO:0000313" key="2">
    <source>
        <dbReference type="Proteomes" id="UP001381693"/>
    </source>
</evidence>
<organism evidence="1 2">
    <name type="scientific">Halocaridina rubra</name>
    <name type="common">Hawaiian red shrimp</name>
    <dbReference type="NCBI Taxonomy" id="373956"/>
    <lineage>
        <taxon>Eukaryota</taxon>
        <taxon>Metazoa</taxon>
        <taxon>Ecdysozoa</taxon>
        <taxon>Arthropoda</taxon>
        <taxon>Crustacea</taxon>
        <taxon>Multicrustacea</taxon>
        <taxon>Malacostraca</taxon>
        <taxon>Eumalacostraca</taxon>
        <taxon>Eucarida</taxon>
        <taxon>Decapoda</taxon>
        <taxon>Pleocyemata</taxon>
        <taxon>Caridea</taxon>
        <taxon>Atyoidea</taxon>
        <taxon>Atyidae</taxon>
        <taxon>Halocaridina</taxon>
    </lineage>
</organism>
<gene>
    <name evidence="1" type="ORF">SK128_022443</name>
</gene>
<dbReference type="Gene3D" id="2.60.40.10">
    <property type="entry name" value="Immunoglobulins"/>
    <property type="match status" value="1"/>
</dbReference>
<proteinExistence type="predicted"/>
<accession>A0AAN8WV20</accession>
<evidence type="ECO:0000313" key="1">
    <source>
        <dbReference type="EMBL" id="KAK7072841.1"/>
    </source>
</evidence>
<dbReference type="EMBL" id="JAXCGZ010013326">
    <property type="protein sequence ID" value="KAK7072841.1"/>
    <property type="molecule type" value="Genomic_DNA"/>
</dbReference>
<dbReference type="AlphaFoldDB" id="A0AAN8WV20"/>
<keyword evidence="2" id="KW-1185">Reference proteome</keyword>
<protein>
    <recommendedName>
        <fullName evidence="3">Ig-like domain-containing protein</fullName>
    </recommendedName>
</protein>
<dbReference type="PANTHER" id="PTHR21261">
    <property type="entry name" value="BEAT PROTEIN"/>
    <property type="match status" value="1"/>
</dbReference>
<reference evidence="1 2" key="1">
    <citation type="submission" date="2023-11" db="EMBL/GenBank/DDBJ databases">
        <title>Halocaridina rubra genome assembly.</title>
        <authorList>
            <person name="Smith C."/>
        </authorList>
    </citation>
    <scope>NUCLEOTIDE SEQUENCE [LARGE SCALE GENOMIC DNA]</scope>
    <source>
        <strain evidence="1">EP-1</strain>
        <tissue evidence="1">Whole</tissue>
    </source>
</reference>
<sequence>MGKNARRPNIGYSIADVTLQETKSRRGPKINKQFQGFGLKCSKKHSSSVINDSLPTVELYYPSDPHLEVFEETDVEVIKAESDGEKVVLKEVDLSASGSYKCEVNLDWPEFKSVFEISNMTVVVIPQEQPNIEGDIGGHYKVGDRVRLNCTAAPSIPPAALVWLINDKPHASLLQIHSNFSVKLIKSPDDLKQSYPNRFFADKTIEVKIHSPRRGPMQLRENSKAELNCMTSLDFIAHLMSQWNCYSTSHAYTIMNKIFVSV</sequence>